<reference evidence="1 2" key="2">
    <citation type="journal article" date="2012" name="PLoS Pathog.">
        <title>Diverse lifestyles and strategies of plant pathogenesis encoded in the genomes of eighteen Dothideomycetes fungi.</title>
        <authorList>
            <person name="Ohm R.A."/>
            <person name="Feau N."/>
            <person name="Henrissat B."/>
            <person name="Schoch C.L."/>
            <person name="Horwitz B.A."/>
            <person name="Barry K.W."/>
            <person name="Condon B.J."/>
            <person name="Copeland A.C."/>
            <person name="Dhillon B."/>
            <person name="Glaser F."/>
            <person name="Hesse C.N."/>
            <person name="Kosti I."/>
            <person name="LaButti K."/>
            <person name="Lindquist E.A."/>
            <person name="Lucas S."/>
            <person name="Salamov A.A."/>
            <person name="Bradshaw R.E."/>
            <person name="Ciuffetti L."/>
            <person name="Hamelin R.C."/>
            <person name="Kema G.H.J."/>
            <person name="Lawrence C."/>
            <person name="Scott J.A."/>
            <person name="Spatafora J.W."/>
            <person name="Turgeon B.G."/>
            <person name="de Wit P.J.G.M."/>
            <person name="Zhong S."/>
            <person name="Goodwin S.B."/>
            <person name="Grigoriev I.V."/>
        </authorList>
    </citation>
    <scope>NUCLEOTIDE SEQUENCE [LARGE SCALE GENOMIC DNA]</scope>
    <source>
        <strain evidence="2">NZE10 / CBS 128990</strain>
    </source>
</reference>
<evidence type="ECO:0000313" key="1">
    <source>
        <dbReference type="EMBL" id="EME47791.1"/>
    </source>
</evidence>
<reference evidence="2" key="1">
    <citation type="journal article" date="2012" name="PLoS Genet.">
        <title>The genomes of the fungal plant pathogens Cladosporium fulvum and Dothistroma septosporum reveal adaptation to different hosts and lifestyles but also signatures of common ancestry.</title>
        <authorList>
            <person name="de Wit P.J.G.M."/>
            <person name="van der Burgt A."/>
            <person name="Oekmen B."/>
            <person name="Stergiopoulos I."/>
            <person name="Abd-Elsalam K.A."/>
            <person name="Aerts A.L."/>
            <person name="Bahkali A.H."/>
            <person name="Beenen H.G."/>
            <person name="Chettri P."/>
            <person name="Cox M.P."/>
            <person name="Datema E."/>
            <person name="de Vries R.P."/>
            <person name="Dhillon B."/>
            <person name="Ganley A.R."/>
            <person name="Griffiths S.A."/>
            <person name="Guo Y."/>
            <person name="Hamelin R.C."/>
            <person name="Henrissat B."/>
            <person name="Kabir M.S."/>
            <person name="Jashni M.K."/>
            <person name="Kema G."/>
            <person name="Klaubauf S."/>
            <person name="Lapidus A."/>
            <person name="Levasseur A."/>
            <person name="Lindquist E."/>
            <person name="Mehrabi R."/>
            <person name="Ohm R.A."/>
            <person name="Owen T.J."/>
            <person name="Salamov A."/>
            <person name="Schwelm A."/>
            <person name="Schijlen E."/>
            <person name="Sun H."/>
            <person name="van den Burg H.A."/>
            <person name="van Ham R.C.H.J."/>
            <person name="Zhang S."/>
            <person name="Goodwin S.B."/>
            <person name="Grigoriev I.V."/>
            <person name="Collemare J."/>
            <person name="Bradshaw R.E."/>
        </authorList>
    </citation>
    <scope>NUCLEOTIDE SEQUENCE [LARGE SCALE GENOMIC DNA]</scope>
    <source>
        <strain evidence="2">NZE10 / CBS 128990</strain>
    </source>
</reference>
<evidence type="ECO:0000313" key="2">
    <source>
        <dbReference type="Proteomes" id="UP000016933"/>
    </source>
</evidence>
<dbReference type="HOGENOM" id="CLU_040564_1_0_1"/>
<dbReference type="EMBL" id="KB446536">
    <property type="protein sequence ID" value="EME47791.1"/>
    <property type="molecule type" value="Genomic_DNA"/>
</dbReference>
<keyword evidence="2" id="KW-1185">Reference proteome</keyword>
<accession>N1PW89</accession>
<dbReference type="InterPro" id="IPR021047">
    <property type="entry name" value="Mannosyltransferase_CMT1"/>
</dbReference>
<dbReference type="Proteomes" id="UP000016933">
    <property type="component" value="Unassembled WGS sequence"/>
</dbReference>
<sequence length="406" mass="45760">MGALFSRRSPLLQRLLNLVGIVATIWTVVELLYVRTALVREGSVSPPALGNERIYIASIHWTNEDILRAHWNKAVVELAKAVGPSNVYVSVYESGSMDDTKGALRELDRDLGHEKIPRMIVLDDTTHQDEISKTPAETGWIKTPRGQMELRRIPYLARLRNIALKPLVKLGEKGMKFDKILFLNDVVFNNEDVRTLLGTRDGDYAAACSLDFKNGHSFYDTFALRDSQGHEQVSQSWPFFRSARSRRALKASKPVPMTSCWNGIVAMDAAPFYKRDSPLDFRGIPDSLAEYHLEGSECCLIHTDNPLSPSKGVWLNPNVRVGYTVPAYERVHASGASPWISSFSIAFGSWSNRVIRWTTTPWFKERTVRGRVQDWSRLSSSNVESGESICLINEQQVLVANGWKHV</sequence>
<name>N1PW89_DOTSN</name>
<dbReference type="STRING" id="675120.N1PW89"/>
<dbReference type="OMA" id="YIASMHW"/>
<protein>
    <submittedName>
        <fullName evidence="1">Glycosyltransferase family 69 protein</fullName>
    </submittedName>
</protein>
<dbReference type="PANTHER" id="PTHR34144">
    <property type="entry name" value="CHROMOSOME 8, WHOLE GENOME SHOTGUN SEQUENCE"/>
    <property type="match status" value="1"/>
</dbReference>
<dbReference type="Pfam" id="PF11735">
    <property type="entry name" value="CAP59_mtransfer"/>
    <property type="match status" value="1"/>
</dbReference>
<dbReference type="GO" id="GO:0016740">
    <property type="term" value="F:transferase activity"/>
    <property type="evidence" value="ECO:0007669"/>
    <property type="project" value="UniProtKB-KW"/>
</dbReference>
<keyword evidence="1" id="KW-0808">Transferase</keyword>
<dbReference type="eggNOG" id="ENOG502RJAT">
    <property type="taxonomic scope" value="Eukaryota"/>
</dbReference>
<dbReference type="AlphaFoldDB" id="N1PW89"/>
<proteinExistence type="predicted"/>
<gene>
    <name evidence="1" type="ORF">DOTSEDRAFT_77995</name>
</gene>
<dbReference type="PANTHER" id="PTHR34144:SF7">
    <property type="entry name" value="EXPORT PROTEIN (CAP59), PUTATIVE (AFU_ORTHOLOGUE AFUA_7G05020)-RELATED"/>
    <property type="match status" value="1"/>
</dbReference>
<organism evidence="1 2">
    <name type="scientific">Dothistroma septosporum (strain NZE10 / CBS 128990)</name>
    <name type="common">Red band needle blight fungus</name>
    <name type="synonym">Mycosphaerella pini</name>
    <dbReference type="NCBI Taxonomy" id="675120"/>
    <lineage>
        <taxon>Eukaryota</taxon>
        <taxon>Fungi</taxon>
        <taxon>Dikarya</taxon>
        <taxon>Ascomycota</taxon>
        <taxon>Pezizomycotina</taxon>
        <taxon>Dothideomycetes</taxon>
        <taxon>Dothideomycetidae</taxon>
        <taxon>Mycosphaerellales</taxon>
        <taxon>Mycosphaerellaceae</taxon>
        <taxon>Dothistroma</taxon>
    </lineage>
</organism>